<keyword evidence="3" id="KW-1185">Reference proteome</keyword>
<dbReference type="EMBL" id="JAUESC010000384">
    <property type="protein sequence ID" value="KAK0581953.1"/>
    <property type="molecule type" value="Genomic_DNA"/>
</dbReference>
<reference evidence="2" key="1">
    <citation type="journal article" date="2022" name="Plant J.">
        <title>Strategies of tolerance reflected in two North American maple genomes.</title>
        <authorList>
            <person name="McEvoy S.L."/>
            <person name="Sezen U.U."/>
            <person name="Trouern-Trend A."/>
            <person name="McMahon S.M."/>
            <person name="Schaberg P.G."/>
            <person name="Yang J."/>
            <person name="Wegrzyn J.L."/>
            <person name="Swenson N.G."/>
        </authorList>
    </citation>
    <scope>NUCLEOTIDE SEQUENCE</scope>
    <source>
        <strain evidence="2">NS2018</strain>
    </source>
</reference>
<protein>
    <recommendedName>
        <fullName evidence="1">RNase H type-1 domain-containing protein</fullName>
    </recommendedName>
</protein>
<evidence type="ECO:0000259" key="1">
    <source>
        <dbReference type="Pfam" id="PF13456"/>
    </source>
</evidence>
<dbReference type="AlphaFoldDB" id="A0AA39VKR6"/>
<dbReference type="GO" id="GO:0004523">
    <property type="term" value="F:RNA-DNA hybrid ribonuclease activity"/>
    <property type="evidence" value="ECO:0007669"/>
    <property type="project" value="InterPro"/>
</dbReference>
<feature type="domain" description="RNase H type-1" evidence="1">
    <location>
        <begin position="69"/>
        <end position="119"/>
    </location>
</feature>
<dbReference type="Pfam" id="PF13456">
    <property type="entry name" value="RVT_3"/>
    <property type="match status" value="1"/>
</dbReference>
<name>A0AA39VKR6_ACESA</name>
<gene>
    <name evidence="2" type="ORF">LWI29_019909</name>
</gene>
<comment type="caution">
    <text evidence="2">The sequence shown here is derived from an EMBL/GenBank/DDBJ whole genome shotgun (WGS) entry which is preliminary data.</text>
</comment>
<dbReference type="GO" id="GO:0003676">
    <property type="term" value="F:nucleic acid binding"/>
    <property type="evidence" value="ECO:0007669"/>
    <property type="project" value="InterPro"/>
</dbReference>
<dbReference type="Proteomes" id="UP001168877">
    <property type="component" value="Unassembled WGS sequence"/>
</dbReference>
<accession>A0AA39VKR6</accession>
<organism evidence="2 3">
    <name type="scientific">Acer saccharum</name>
    <name type="common">Sugar maple</name>
    <dbReference type="NCBI Taxonomy" id="4024"/>
    <lineage>
        <taxon>Eukaryota</taxon>
        <taxon>Viridiplantae</taxon>
        <taxon>Streptophyta</taxon>
        <taxon>Embryophyta</taxon>
        <taxon>Tracheophyta</taxon>
        <taxon>Spermatophyta</taxon>
        <taxon>Magnoliopsida</taxon>
        <taxon>eudicotyledons</taxon>
        <taxon>Gunneridae</taxon>
        <taxon>Pentapetalae</taxon>
        <taxon>rosids</taxon>
        <taxon>malvids</taxon>
        <taxon>Sapindales</taxon>
        <taxon>Sapindaceae</taxon>
        <taxon>Hippocastanoideae</taxon>
        <taxon>Acereae</taxon>
        <taxon>Acer</taxon>
    </lineage>
</organism>
<proteinExistence type="predicted"/>
<sequence>MLLCCHNFLLLCRVSDFLDRFRNGRLFGRKRLLDVVLWARAAAFLGELDGVRDAVNGSRSGDEVRQGIHVVACAKFLYGSLDFEMAEARALLEGILVAVEKGLFPLEVESDDLNVVNLCSVFWVIDGWFRVVSVVVELMMGVGNELMMVMN</sequence>
<dbReference type="InterPro" id="IPR002156">
    <property type="entry name" value="RNaseH_domain"/>
</dbReference>
<evidence type="ECO:0000313" key="2">
    <source>
        <dbReference type="EMBL" id="KAK0581953.1"/>
    </source>
</evidence>
<evidence type="ECO:0000313" key="3">
    <source>
        <dbReference type="Proteomes" id="UP001168877"/>
    </source>
</evidence>
<reference evidence="2" key="2">
    <citation type="submission" date="2023-06" db="EMBL/GenBank/DDBJ databases">
        <authorList>
            <person name="Swenson N.G."/>
            <person name="Wegrzyn J.L."/>
            <person name="Mcevoy S.L."/>
        </authorList>
    </citation>
    <scope>NUCLEOTIDE SEQUENCE</scope>
    <source>
        <strain evidence="2">NS2018</strain>
        <tissue evidence="2">Leaf</tissue>
    </source>
</reference>